<comment type="function">
    <text evidence="3">Plays essential roles in regulation of cellular metabolism by catalyzing the synthesis of a second messenger, cAMP.</text>
</comment>
<dbReference type="InterPro" id="IPR029787">
    <property type="entry name" value="Nucleotide_cyclase"/>
</dbReference>
<evidence type="ECO:0000259" key="20">
    <source>
        <dbReference type="PROSITE" id="PS51746"/>
    </source>
</evidence>
<dbReference type="HOGENOM" id="CLU_000430_3_0_1"/>
<feature type="compositionally biased region" description="Basic residues" evidence="17">
    <location>
        <begin position="430"/>
        <end position="452"/>
    </location>
</feature>
<dbReference type="Pfam" id="PF23010">
    <property type="entry name" value="RA_3"/>
    <property type="match status" value="1"/>
</dbReference>
<dbReference type="EC" id="4.6.1.1" evidence="5"/>
<dbReference type="GO" id="GO:0005789">
    <property type="term" value="C:endoplasmic reticulum membrane"/>
    <property type="evidence" value="ECO:0007669"/>
    <property type="project" value="EnsemblFungi"/>
</dbReference>
<proteinExistence type="inferred from homology"/>
<keyword evidence="11" id="KW-0067">ATP-binding</keyword>
<dbReference type="SMART" id="SM00364">
    <property type="entry name" value="LRR_BAC"/>
    <property type="match status" value="8"/>
</dbReference>
<dbReference type="Gene3D" id="3.30.70.1230">
    <property type="entry name" value="Nucleotide cyclase"/>
    <property type="match status" value="1"/>
</dbReference>
<feature type="compositionally biased region" description="Basic and acidic residues" evidence="17">
    <location>
        <begin position="64"/>
        <end position="75"/>
    </location>
</feature>
<accession>G8JXJ2</accession>
<dbReference type="FunFam" id="3.30.70.1230:FF:000084">
    <property type="entry name" value="Adenylate cyclase"/>
    <property type="match status" value="1"/>
</dbReference>
<dbReference type="PROSITE" id="PS50125">
    <property type="entry name" value="GUANYLATE_CYCLASE_2"/>
    <property type="match status" value="1"/>
</dbReference>
<dbReference type="GO" id="GO:0006171">
    <property type="term" value="P:cAMP biosynthetic process"/>
    <property type="evidence" value="ECO:0007669"/>
    <property type="project" value="UniProtKB-KW"/>
</dbReference>
<dbReference type="SUPFAM" id="SSF81606">
    <property type="entry name" value="PP2C-like"/>
    <property type="match status" value="1"/>
</dbReference>
<dbReference type="Pfam" id="PF21187">
    <property type="entry name" value="CYAA_C"/>
    <property type="match status" value="1"/>
</dbReference>
<feature type="compositionally biased region" description="Low complexity" evidence="17">
    <location>
        <begin position="82"/>
        <end position="98"/>
    </location>
</feature>
<dbReference type="CDD" id="cd00143">
    <property type="entry name" value="PP2Cc"/>
    <property type="match status" value="1"/>
</dbReference>
<dbReference type="CDD" id="cd07302">
    <property type="entry name" value="CHD"/>
    <property type="match status" value="1"/>
</dbReference>
<dbReference type="STRING" id="931890.G8JXJ2"/>
<dbReference type="Proteomes" id="UP000006790">
    <property type="component" value="Chromosome 8"/>
</dbReference>
<feature type="compositionally biased region" description="Basic and acidic residues" evidence="17">
    <location>
        <begin position="7"/>
        <end position="17"/>
    </location>
</feature>
<name>G8JXJ2_ERECY</name>
<evidence type="ECO:0000256" key="4">
    <source>
        <dbReference type="ARBA" id="ARBA00005381"/>
    </source>
</evidence>
<evidence type="ECO:0000256" key="17">
    <source>
        <dbReference type="SAM" id="MobiDB-lite"/>
    </source>
</evidence>
<comment type="cofactor">
    <cofactor evidence="2">
        <name>Mg(2+)</name>
        <dbReference type="ChEBI" id="CHEBI:18420"/>
    </cofactor>
</comment>
<feature type="compositionally biased region" description="Polar residues" evidence="17">
    <location>
        <begin position="484"/>
        <end position="499"/>
    </location>
</feature>
<feature type="domain" description="Ras-associating" evidence="19">
    <location>
        <begin position="583"/>
        <end position="661"/>
    </location>
</feature>
<dbReference type="InterPro" id="IPR055071">
    <property type="entry name" value="RA_PHLPP-like"/>
</dbReference>
<evidence type="ECO:0000256" key="10">
    <source>
        <dbReference type="ARBA" id="ARBA00022741"/>
    </source>
</evidence>
<feature type="region of interest" description="Disordered" evidence="17">
    <location>
        <begin position="174"/>
        <end position="203"/>
    </location>
</feature>
<dbReference type="EMBL" id="CP002504">
    <property type="protein sequence ID" value="AET41566.1"/>
    <property type="molecule type" value="Genomic_DNA"/>
</dbReference>
<keyword evidence="10" id="KW-0547">Nucleotide-binding</keyword>
<dbReference type="Pfam" id="PF12799">
    <property type="entry name" value="LRR_4"/>
    <property type="match status" value="1"/>
</dbReference>
<sequence length="1929" mass="215223">MSSSDNNHGERGEDDWRQNIGANQENVSISSGSAVVPFKEHYTLGVGASTDDAWSNSSDNVGDDVSKESSKEQHRAHYYGADGQESQDGQDGQHGSSSVPKGGDSVVEGSSHLRHYRGLHHATFSRTSQYPTSPLANQIKASEKKNSELPSVHIPTPAVYVNSSPSLDILNERSVEGSRKSNDSGLSQPVTMRKTPSRAGSFFKRLTGRQASLNGVETATSTDADGGCSTVMHSSLRRKMNTFIYGNEPKRDTKSGSVSLPGSIASRRSSATSGASSSPANVLQELPRSSISNSKTTSPTATTHSNVSSTAALMSSHTADVNDTPNIPHSSNGESEISSGQDYLSRNPTFFNLNIDLNNLSDITSAFQSNSDPIGSNSVSSRQTGFKSDKISSACQIHGHTSPGDLHSKHNAQWTAPESWDIDDQVLKSNKQKQKCQNPNHHRHHHRHRHQYQSRTPNLVSSPGPQEGSSSTNMGALRSPIHTADTQSKSQSRTTSIRSPIQRAMSPISVISSESIASSHSGSCEMSVGSTAEGSMKDSKVMRSDSTNSFTTVGTELNDAEDDNAQFRLEKYYNDMSDIDYQKRYAIRIFNTDDTFTTLSCTPDTTVGDMIPQIKRKFNVTQGNFQVSLKVGKMSKVLRPTAKPILIQLRLLLLNGYKKTDPLNIMGIEDLSFVFSFIFHPVITSQLAYEQEQRLIKGEFVHIDLRSMDLTLPPIIFYQHMSDIESIDVSNNANIFLPLDFIESVIKLSSLRMVNIRASKFPANICEANKLVSLDLERNFISKVPDSISKLSNLTMLNLKCNELEKLPRGFKDLKNLQLLEISSNKFNAYPEVINKCTNLLQINLSYNKIKSIPLSINQLTKLAKINLSNNRITTLGDLSGMKNLRTLNLRCNRIESIKCRAPNLQNLFLTDNRLSVFDDDLIMIRSLELQENPITFLSLKSNYLQNMASLSINKAKLSSLPGDLLQRMPRLEKLEINENNLTTLPPEIKYVKKLVHLSVVKNKLESLPEELSQLKNLKMLDVHCNNLLLLPYGTSSLPLTYMNVSSNLLSGSADIYRDIFQPTSNLSRSLMFFSAADNQMGDKFWELMNNLKALKVLNLSYNNFMSLPELDMENLTELYLSGNHLSTLSGDAFLKLKSLKVLMLNGNNLQSLPVEISQLPQLAVIDIGSNQLKYNISNYHYDWNWRQNTDLKYLNFSGNTRFEIKSAIDAETKADLSDLTILKKLRVLGLMDVTLNTSKVPDDGVNFRLRTMGSRINGMEYGVADTLGQKDAVSTRDVTFERFRGREDECLICLYDGVNDDTNTGHKISQVVRDIYDRILLRSLEKYGDKTSSEIRDALRFSFLQLNKEINSAITSVDNRNNDSVSLTSADSLSGASVTVVYMKGKKIYTANIGNTTAILSKGNGEYGILTHKHVPTKTEEFERIRISGGYVNNKKLNSVSEISRAVGFFDLLPHVHASPDITESVLTYTDDMLIIATHSLLEYLSHEKVSDVARENKSQPMLAAERMKDYAIAYGCTENITILCVSFNKNVSKQRQFSLNKSDLLGRRINFEESSLRRLQPEIPPPTGHLAIVFTDIKNSTVLWELFPNAMRIAIKAHNDIMRRKLRIFGGYEVKTEGDAFMVAFPTPTSALVWCLTIQLKLLDIQWPEEITSIKSGCMITDDEGTTIYQGLSVRMGIHWGYPVPEIDIVTQRMDYLGPMVNKAARVSSIADGGQITLSSDFIAEFNKIMRYHKMVVEEKKLLKEVYGEEFIGEVLEREIQMLENIGWVFEELGEQKLKGLETREFITISYPKSLAARNTIANKEQSNSIVNDDYMLQLRTISNTLENILSSVNGGLIEIDNRSQQAPDYVARQKAADITSININAETDWISSLDHLVTRLESTVAILQLNQRMEGGLEIYRPGNKTKKSVFELLDQLWPPDKSVHP</sequence>
<evidence type="ECO:0000313" key="22">
    <source>
        <dbReference type="Proteomes" id="UP000006790"/>
    </source>
</evidence>
<keyword evidence="14" id="KW-0456">Lyase</keyword>
<dbReference type="InterPro" id="IPR048580">
    <property type="entry name" value="CYAA_C"/>
</dbReference>
<dbReference type="InterPro" id="IPR000159">
    <property type="entry name" value="RA_dom"/>
</dbReference>
<evidence type="ECO:0000256" key="13">
    <source>
        <dbReference type="ARBA" id="ARBA00022998"/>
    </source>
</evidence>
<evidence type="ECO:0000256" key="9">
    <source>
        <dbReference type="ARBA" id="ARBA00022737"/>
    </source>
</evidence>
<feature type="compositionally biased region" description="Polar residues" evidence="17">
    <location>
        <begin position="453"/>
        <end position="474"/>
    </location>
</feature>
<dbReference type="InterPro" id="IPR036457">
    <property type="entry name" value="PPM-type-like_dom_sf"/>
</dbReference>
<gene>
    <name evidence="21" type="ordered locus">Ecym_8286</name>
</gene>
<evidence type="ECO:0000259" key="18">
    <source>
        <dbReference type="PROSITE" id="PS50125"/>
    </source>
</evidence>
<dbReference type="OMA" id="CLICLYD"/>
<dbReference type="InterPro" id="IPR032675">
    <property type="entry name" value="LRR_dom_sf"/>
</dbReference>
<dbReference type="InterPro" id="IPR001611">
    <property type="entry name" value="Leu-rich_rpt"/>
</dbReference>
<dbReference type="Gene3D" id="3.80.10.10">
    <property type="entry name" value="Ribonuclease Inhibitor"/>
    <property type="match status" value="4"/>
</dbReference>
<feature type="compositionally biased region" description="Polar residues" evidence="17">
    <location>
        <begin position="287"/>
        <end position="341"/>
    </location>
</feature>
<feature type="region of interest" description="Disordered" evidence="17">
    <location>
        <begin position="428"/>
        <end position="499"/>
    </location>
</feature>
<dbReference type="OrthoDB" id="2021138at2759"/>
<dbReference type="GeneID" id="11469959"/>
<dbReference type="PROSITE" id="PS50200">
    <property type="entry name" value="RA"/>
    <property type="match status" value="1"/>
</dbReference>
<dbReference type="Gene3D" id="3.60.40.10">
    <property type="entry name" value="PPM-type phosphatase domain"/>
    <property type="match status" value="1"/>
</dbReference>
<evidence type="ECO:0000256" key="12">
    <source>
        <dbReference type="ARBA" id="ARBA00022842"/>
    </source>
</evidence>
<dbReference type="SMART" id="SM00369">
    <property type="entry name" value="LRR_TYP"/>
    <property type="match status" value="11"/>
</dbReference>
<reference evidence="22" key="1">
    <citation type="journal article" date="2012" name="G3 (Bethesda)">
        <title>Pichia sorbitophila, an interspecies yeast hybrid reveals early steps of genome resolution following polyploidization.</title>
        <authorList>
            <person name="Leh Louis V."/>
            <person name="Despons L."/>
            <person name="Friedrich A."/>
            <person name="Martin T."/>
            <person name="Durrens P."/>
            <person name="Casaregola S."/>
            <person name="Neuveglise C."/>
            <person name="Fairhead C."/>
            <person name="Marck C."/>
            <person name="Cruz J.A."/>
            <person name="Straub M.L."/>
            <person name="Kugler V."/>
            <person name="Sacerdot C."/>
            <person name="Uzunov Z."/>
            <person name="Thierry A."/>
            <person name="Weiss S."/>
            <person name="Bleykasten C."/>
            <person name="De Montigny J."/>
            <person name="Jacques N."/>
            <person name="Jung P."/>
            <person name="Lemaire M."/>
            <person name="Mallet S."/>
            <person name="Morel G."/>
            <person name="Richard G.F."/>
            <person name="Sarkar A."/>
            <person name="Savel G."/>
            <person name="Schacherer J."/>
            <person name="Seret M.L."/>
            <person name="Talla E."/>
            <person name="Samson G."/>
            <person name="Jubin C."/>
            <person name="Poulain J."/>
            <person name="Vacherie B."/>
            <person name="Barbe V."/>
            <person name="Pelletier E."/>
            <person name="Sherman D.J."/>
            <person name="Westhof E."/>
            <person name="Weissenbach J."/>
            <person name="Baret P.V."/>
            <person name="Wincker P."/>
            <person name="Gaillardin C."/>
            <person name="Dujon B."/>
            <person name="Souciet J.L."/>
        </authorList>
    </citation>
    <scope>NUCLEOTIDE SEQUENCE [LARGE SCALE GENOMIC DNA]</scope>
    <source>
        <strain evidence="22">CBS 270.75 / DBVPG 7215 / KCTC 17166 / NRRL Y-17582</strain>
    </source>
</reference>
<dbReference type="GO" id="GO:0046872">
    <property type="term" value="F:metal ion binding"/>
    <property type="evidence" value="ECO:0007669"/>
    <property type="project" value="UniProtKB-KW"/>
</dbReference>
<dbReference type="SUPFAM" id="SSF52058">
    <property type="entry name" value="L domain-like"/>
    <property type="match status" value="2"/>
</dbReference>
<feature type="compositionally biased region" description="Polar residues" evidence="17">
    <location>
        <begin position="544"/>
        <end position="554"/>
    </location>
</feature>
<dbReference type="GO" id="GO:0005886">
    <property type="term" value="C:plasma membrane"/>
    <property type="evidence" value="ECO:0007669"/>
    <property type="project" value="EnsemblFungi"/>
</dbReference>
<evidence type="ECO:0000256" key="8">
    <source>
        <dbReference type="ARBA" id="ARBA00022723"/>
    </source>
</evidence>
<keyword evidence="22" id="KW-1185">Reference proteome</keyword>
<dbReference type="FunCoup" id="G8JXJ2">
    <property type="interactions" value="537"/>
</dbReference>
<evidence type="ECO:0000256" key="11">
    <source>
        <dbReference type="ARBA" id="ARBA00022840"/>
    </source>
</evidence>
<feature type="region of interest" description="Disordered" evidence="17">
    <location>
        <begin position="47"/>
        <end position="109"/>
    </location>
</feature>
<feature type="region of interest" description="Disordered" evidence="17">
    <location>
        <begin position="244"/>
        <end position="341"/>
    </location>
</feature>
<feature type="region of interest" description="Disordered" evidence="17">
    <location>
        <begin position="515"/>
        <end position="554"/>
    </location>
</feature>
<feature type="region of interest" description="Disordered" evidence="17">
    <location>
        <begin position="370"/>
        <end position="391"/>
    </location>
</feature>
<dbReference type="InterPro" id="IPR003591">
    <property type="entry name" value="Leu-rich_rpt_typical-subtyp"/>
</dbReference>
<evidence type="ECO:0000259" key="19">
    <source>
        <dbReference type="PROSITE" id="PS50200"/>
    </source>
</evidence>
<keyword evidence="7" id="KW-0433">Leucine-rich repeat</keyword>
<evidence type="ECO:0000256" key="15">
    <source>
        <dbReference type="ARBA" id="ARBA00032597"/>
    </source>
</evidence>
<dbReference type="GO" id="GO:0005524">
    <property type="term" value="F:ATP binding"/>
    <property type="evidence" value="ECO:0007669"/>
    <property type="project" value="UniProtKB-KW"/>
</dbReference>
<dbReference type="InterPro" id="IPR050216">
    <property type="entry name" value="LRR_domain-containing"/>
</dbReference>
<dbReference type="SMART" id="SM00044">
    <property type="entry name" value="CYCc"/>
    <property type="match status" value="1"/>
</dbReference>
<evidence type="ECO:0000256" key="14">
    <source>
        <dbReference type="ARBA" id="ARBA00023239"/>
    </source>
</evidence>
<evidence type="ECO:0000256" key="1">
    <source>
        <dbReference type="ARBA" id="ARBA00001593"/>
    </source>
</evidence>
<evidence type="ECO:0000256" key="2">
    <source>
        <dbReference type="ARBA" id="ARBA00001946"/>
    </source>
</evidence>
<dbReference type="PANTHER" id="PTHR48051">
    <property type="match status" value="1"/>
</dbReference>
<keyword evidence="9" id="KW-0677">Repeat</keyword>
<feature type="compositionally biased region" description="Low complexity" evidence="17">
    <location>
        <begin position="262"/>
        <end position="280"/>
    </location>
</feature>
<keyword evidence="13" id="KW-0115">cAMP biosynthesis</keyword>
<dbReference type="SMART" id="SM00314">
    <property type="entry name" value="RA"/>
    <property type="match status" value="1"/>
</dbReference>
<keyword evidence="8" id="KW-0479">Metal-binding</keyword>
<dbReference type="GO" id="GO:0007265">
    <property type="term" value="P:Ras protein signal transduction"/>
    <property type="evidence" value="ECO:0007669"/>
    <property type="project" value="EnsemblFungi"/>
</dbReference>
<dbReference type="GO" id="GO:0005739">
    <property type="term" value="C:mitochondrion"/>
    <property type="evidence" value="ECO:0007669"/>
    <property type="project" value="EnsemblFungi"/>
</dbReference>
<dbReference type="RefSeq" id="XP_003648383.1">
    <property type="nucleotide sequence ID" value="XM_003648335.1"/>
</dbReference>
<dbReference type="Pfam" id="PF00481">
    <property type="entry name" value="PP2C"/>
    <property type="match status" value="1"/>
</dbReference>
<dbReference type="InterPro" id="IPR025875">
    <property type="entry name" value="Leu-rich_rpt_4"/>
</dbReference>
<evidence type="ECO:0000313" key="21">
    <source>
        <dbReference type="EMBL" id="AET41566.1"/>
    </source>
</evidence>
<comment type="catalytic activity">
    <reaction evidence="1">
        <text>ATP = 3',5'-cyclic AMP + diphosphate</text>
        <dbReference type="Rhea" id="RHEA:15389"/>
        <dbReference type="ChEBI" id="CHEBI:30616"/>
        <dbReference type="ChEBI" id="CHEBI:33019"/>
        <dbReference type="ChEBI" id="CHEBI:58165"/>
        <dbReference type="EC" id="4.6.1.1"/>
    </reaction>
</comment>
<dbReference type="PROSITE" id="PS51746">
    <property type="entry name" value="PPM_2"/>
    <property type="match status" value="1"/>
</dbReference>
<dbReference type="SMART" id="SM00365">
    <property type="entry name" value="LRR_SD22"/>
    <property type="match status" value="5"/>
</dbReference>
<dbReference type="SMART" id="SM00332">
    <property type="entry name" value="PP2Cc"/>
    <property type="match status" value="1"/>
</dbReference>
<organism evidence="21 22">
    <name type="scientific">Eremothecium cymbalariae (strain CBS 270.75 / DBVPG 7215 / KCTC 17166 / NRRL Y-17582)</name>
    <name type="common">Yeast</name>
    <dbReference type="NCBI Taxonomy" id="931890"/>
    <lineage>
        <taxon>Eukaryota</taxon>
        <taxon>Fungi</taxon>
        <taxon>Dikarya</taxon>
        <taxon>Ascomycota</taxon>
        <taxon>Saccharomycotina</taxon>
        <taxon>Saccharomycetes</taxon>
        <taxon>Saccharomycetales</taxon>
        <taxon>Saccharomycetaceae</taxon>
        <taxon>Eremothecium</taxon>
    </lineage>
</organism>
<protein>
    <recommendedName>
        <fullName evidence="6">Adenylate cyclase</fullName>
        <ecNumber evidence="5">4.6.1.1</ecNumber>
    </recommendedName>
    <alternativeName>
        <fullName evidence="15">ATP pyrophosphate-lyase</fullName>
    </alternativeName>
    <alternativeName>
        <fullName evidence="16">Adenylyl cyclase</fullName>
    </alternativeName>
</protein>
<dbReference type="eggNOG" id="KOG0618">
    <property type="taxonomic scope" value="Eukaryota"/>
</dbReference>
<dbReference type="InParanoid" id="G8JXJ2"/>
<evidence type="ECO:0000256" key="16">
    <source>
        <dbReference type="ARBA" id="ARBA00032637"/>
    </source>
</evidence>
<dbReference type="KEGG" id="erc:Ecym_8286"/>
<dbReference type="GO" id="GO:0004016">
    <property type="term" value="F:adenylate cyclase activity"/>
    <property type="evidence" value="ECO:0007669"/>
    <property type="project" value="UniProtKB-EC"/>
</dbReference>
<dbReference type="GO" id="GO:0046579">
    <property type="term" value="P:positive regulation of Ras protein signal transduction"/>
    <property type="evidence" value="ECO:0007669"/>
    <property type="project" value="EnsemblFungi"/>
</dbReference>
<dbReference type="GO" id="GO:0007188">
    <property type="term" value="P:adenylate cyclase-modulating G protein-coupled receptor signaling pathway"/>
    <property type="evidence" value="ECO:0007669"/>
    <property type="project" value="EnsemblFungi"/>
</dbReference>
<dbReference type="Pfam" id="PF00211">
    <property type="entry name" value="Guanylate_cyc"/>
    <property type="match status" value="1"/>
</dbReference>
<feature type="domain" description="Guanylate cyclase" evidence="18">
    <location>
        <begin position="1573"/>
        <end position="1710"/>
    </location>
</feature>
<comment type="similarity">
    <text evidence="4">Belongs to the adenylyl cyclase class-3 family.</text>
</comment>
<dbReference type="InterPro" id="IPR001932">
    <property type="entry name" value="PPM-type_phosphatase-like_dom"/>
</dbReference>
<dbReference type="PANTHER" id="PTHR48051:SF1">
    <property type="entry name" value="RAS SUPPRESSOR PROTEIN 1"/>
    <property type="match status" value="1"/>
</dbReference>
<evidence type="ECO:0000256" key="7">
    <source>
        <dbReference type="ARBA" id="ARBA00022614"/>
    </source>
</evidence>
<keyword evidence="12" id="KW-0460">Magnesium</keyword>
<feature type="compositionally biased region" description="Polar residues" evidence="17">
    <location>
        <begin position="20"/>
        <end position="33"/>
    </location>
</feature>
<feature type="domain" description="PPM-type phosphatase" evidence="20">
    <location>
        <begin position="1261"/>
        <end position="1529"/>
    </location>
</feature>
<dbReference type="SUPFAM" id="SSF55073">
    <property type="entry name" value="Nucleotide cyclase"/>
    <property type="match status" value="1"/>
</dbReference>
<evidence type="ECO:0000256" key="3">
    <source>
        <dbReference type="ARBA" id="ARBA00003896"/>
    </source>
</evidence>
<evidence type="ECO:0000256" key="6">
    <source>
        <dbReference type="ARBA" id="ARBA00021420"/>
    </source>
</evidence>
<dbReference type="PROSITE" id="PS51450">
    <property type="entry name" value="LRR"/>
    <property type="match status" value="6"/>
</dbReference>
<feature type="region of interest" description="Disordered" evidence="17">
    <location>
        <begin position="1"/>
        <end position="34"/>
    </location>
</feature>
<evidence type="ECO:0000256" key="5">
    <source>
        <dbReference type="ARBA" id="ARBA00012201"/>
    </source>
</evidence>
<dbReference type="InterPro" id="IPR001054">
    <property type="entry name" value="A/G_cyclase"/>
</dbReference>
<dbReference type="Pfam" id="PF13855">
    <property type="entry name" value="LRR_8"/>
    <property type="match status" value="2"/>
</dbReference>